<dbReference type="Proteomes" id="UP000823674">
    <property type="component" value="Chromosome A09"/>
</dbReference>
<sequence length="111" mass="13137">MTTRRKRRRKEINEETTLVEVVDEGSLPRHFAEDHSPSRRLNVYSKVNYYFFIRNVFEGTLKMDMLLGSCFDKLFKFLAHKTTYNDIQTMSTCTYTVNMYTIVMISTCTPL</sequence>
<comment type="caution">
    <text evidence="1">The sequence shown here is derived from an EMBL/GenBank/DDBJ whole genome shotgun (WGS) entry which is preliminary data.</text>
</comment>
<evidence type="ECO:0000313" key="2">
    <source>
        <dbReference type="Proteomes" id="UP000823674"/>
    </source>
</evidence>
<reference evidence="1 2" key="1">
    <citation type="submission" date="2021-03" db="EMBL/GenBank/DDBJ databases">
        <authorList>
            <person name="King G.J."/>
            <person name="Bancroft I."/>
            <person name="Baten A."/>
            <person name="Bloomfield J."/>
            <person name="Borpatragohain P."/>
            <person name="He Z."/>
            <person name="Irish N."/>
            <person name="Irwin J."/>
            <person name="Liu K."/>
            <person name="Mauleon R.P."/>
            <person name="Moore J."/>
            <person name="Morris R."/>
            <person name="Ostergaard L."/>
            <person name="Wang B."/>
            <person name="Wells R."/>
        </authorList>
    </citation>
    <scope>NUCLEOTIDE SEQUENCE [LARGE SCALE GENOMIC DNA]</scope>
    <source>
        <strain evidence="1">R-o-18</strain>
        <tissue evidence="1">Leaf</tissue>
    </source>
</reference>
<gene>
    <name evidence="1" type="primary">A09g504570.1_BraROA</name>
    <name evidence="1" type="ORF">IGI04_034906</name>
</gene>
<dbReference type="EMBL" id="JADBGQ010000008">
    <property type="protein sequence ID" value="KAG5383436.1"/>
    <property type="molecule type" value="Genomic_DNA"/>
</dbReference>
<organism evidence="1 2">
    <name type="scientific">Brassica rapa subsp. trilocularis</name>
    <dbReference type="NCBI Taxonomy" id="1813537"/>
    <lineage>
        <taxon>Eukaryota</taxon>
        <taxon>Viridiplantae</taxon>
        <taxon>Streptophyta</taxon>
        <taxon>Embryophyta</taxon>
        <taxon>Tracheophyta</taxon>
        <taxon>Spermatophyta</taxon>
        <taxon>Magnoliopsida</taxon>
        <taxon>eudicotyledons</taxon>
        <taxon>Gunneridae</taxon>
        <taxon>Pentapetalae</taxon>
        <taxon>rosids</taxon>
        <taxon>malvids</taxon>
        <taxon>Brassicales</taxon>
        <taxon>Brassicaceae</taxon>
        <taxon>Brassiceae</taxon>
        <taxon>Brassica</taxon>
    </lineage>
</organism>
<evidence type="ECO:0000313" key="1">
    <source>
        <dbReference type="EMBL" id="KAG5383436.1"/>
    </source>
</evidence>
<proteinExistence type="predicted"/>
<keyword evidence="2" id="KW-1185">Reference proteome</keyword>
<accession>A0ABQ7LDZ2</accession>
<name>A0ABQ7LDZ2_BRACM</name>
<protein>
    <submittedName>
        <fullName evidence="1">Uncharacterized protein</fullName>
    </submittedName>
</protein>